<dbReference type="GO" id="GO:0006508">
    <property type="term" value="P:proteolysis"/>
    <property type="evidence" value="ECO:0007669"/>
    <property type="project" value="UniProtKB-UniRule"/>
</dbReference>
<comment type="subunit">
    <text evidence="6">Monomer.</text>
</comment>
<gene>
    <name evidence="6" type="primary">amzA</name>
    <name evidence="7" type="ORF">ENF72_02150</name>
</gene>
<reference evidence="7" key="1">
    <citation type="journal article" date="2020" name="mSystems">
        <title>Genome- and Community-Level Interaction Insights into Carbon Utilization and Element Cycling Functions of Hydrothermarchaeota in Hydrothermal Sediment.</title>
        <authorList>
            <person name="Zhou Z."/>
            <person name="Liu Y."/>
            <person name="Xu W."/>
            <person name="Pan J."/>
            <person name="Luo Z.H."/>
            <person name="Li M."/>
        </authorList>
    </citation>
    <scope>NUCLEOTIDE SEQUENCE [LARGE SCALE GENOMIC DNA]</scope>
    <source>
        <strain evidence="7">HyVt-151</strain>
    </source>
</reference>
<feature type="binding site" evidence="6">
    <location>
        <position position="172"/>
    </location>
    <ligand>
        <name>Zn(2+)</name>
        <dbReference type="ChEBI" id="CHEBI:29105"/>
        <label>2</label>
    </ligand>
</feature>
<evidence type="ECO:0000256" key="4">
    <source>
        <dbReference type="ARBA" id="ARBA00022833"/>
    </source>
</evidence>
<dbReference type="HAMAP" id="MF_01842">
    <property type="entry name" value="Archaemetzincin"/>
    <property type="match status" value="1"/>
</dbReference>
<organism evidence="7">
    <name type="scientific">Thermococcus litoralis</name>
    <dbReference type="NCBI Taxonomy" id="2265"/>
    <lineage>
        <taxon>Archaea</taxon>
        <taxon>Methanobacteriati</taxon>
        <taxon>Methanobacteriota</taxon>
        <taxon>Thermococci</taxon>
        <taxon>Thermococcales</taxon>
        <taxon>Thermococcaceae</taxon>
        <taxon>Thermococcus</taxon>
    </lineage>
</organism>
<dbReference type="GO" id="GO:0008270">
    <property type="term" value="F:zinc ion binding"/>
    <property type="evidence" value="ECO:0007669"/>
    <property type="project" value="UniProtKB-UniRule"/>
</dbReference>
<evidence type="ECO:0000313" key="7">
    <source>
        <dbReference type="EMBL" id="HDD31414.1"/>
    </source>
</evidence>
<keyword evidence="1 6" id="KW-0645">Protease</keyword>
<keyword evidence="5 6" id="KW-0482">Metalloprotease</keyword>
<evidence type="ECO:0000256" key="3">
    <source>
        <dbReference type="ARBA" id="ARBA00022801"/>
    </source>
</evidence>
<feature type="binding site" evidence="6">
    <location>
        <position position="138"/>
    </location>
    <ligand>
        <name>Zn(2+)</name>
        <dbReference type="ChEBI" id="CHEBI:29105"/>
        <label>1</label>
        <note>catalytic</note>
    </ligand>
</feature>
<feature type="binding site" evidence="6">
    <location>
        <position position="150"/>
    </location>
    <ligand>
        <name>Zn(2+)</name>
        <dbReference type="ChEBI" id="CHEBI:29105"/>
        <label>2</label>
    </ligand>
</feature>
<keyword evidence="2 6" id="KW-0479">Metal-binding</keyword>
<dbReference type="Gene3D" id="3.40.390.10">
    <property type="entry name" value="Collagenase (Catalytic Domain)"/>
    <property type="match status" value="1"/>
</dbReference>
<dbReference type="PANTHER" id="PTHR15910:SF1">
    <property type="entry name" value="ARCHAEMETZINCIN-2"/>
    <property type="match status" value="1"/>
</dbReference>
<evidence type="ECO:0000256" key="6">
    <source>
        <dbReference type="HAMAP-Rule" id="MF_01842"/>
    </source>
</evidence>
<feature type="active site" description="Proton acceptor" evidence="6">
    <location>
        <position position="135"/>
    </location>
</feature>
<dbReference type="PANTHER" id="PTHR15910">
    <property type="entry name" value="ARCHAEMETZINCIN"/>
    <property type="match status" value="1"/>
</dbReference>
<evidence type="ECO:0000256" key="5">
    <source>
        <dbReference type="ARBA" id="ARBA00023049"/>
    </source>
</evidence>
<feature type="binding site" evidence="6">
    <location>
        <position position="144"/>
    </location>
    <ligand>
        <name>Zn(2+)</name>
        <dbReference type="ChEBI" id="CHEBI:29105"/>
        <label>1</label>
        <note>catalytic</note>
    </ligand>
</feature>
<proteinExistence type="inferred from homology"/>
<dbReference type="CDD" id="cd11375">
    <property type="entry name" value="Peptidase_M54"/>
    <property type="match status" value="1"/>
</dbReference>
<dbReference type="InterPro" id="IPR012962">
    <property type="entry name" value="Pept_M54_archaemetzincn"/>
</dbReference>
<dbReference type="AlphaFoldDB" id="A0A7C0Y152"/>
<dbReference type="PIRSF" id="PIRSF005785">
    <property type="entry name" value="Zn-prot_arch"/>
    <property type="match status" value="1"/>
</dbReference>
<comment type="function">
    <text evidence="6">Probable zinc metalloprotease whose natural substrate is unknown.</text>
</comment>
<sequence length="184" mass="21197">MRIGILPLVVKEVEKDVLKAVKEHVEEFYSRFGFKVETLPPETVSDIFFSYNPIRGQFLGRFFLMKVAEHREGFSAVLGVTDGDLYEEGMNFIFGLANPYLKAAIISLARLRPEFYNEKDGEVLKERAIKEAMHELGHVFGLAHCKNPICVMHFSNSIIDTDYKGKNYCERCLNRLKRNLEGRE</sequence>
<feature type="binding site" evidence="6">
    <location>
        <position position="145"/>
    </location>
    <ligand>
        <name>Zn(2+)</name>
        <dbReference type="ChEBI" id="CHEBI:29105"/>
        <label>2</label>
    </ligand>
</feature>
<dbReference type="NCBIfam" id="NF033823">
    <property type="entry name" value="archmetzin"/>
    <property type="match status" value="1"/>
</dbReference>
<dbReference type="SUPFAM" id="SSF55486">
    <property type="entry name" value="Metalloproteases ('zincins'), catalytic domain"/>
    <property type="match status" value="1"/>
</dbReference>
<comment type="cofactor">
    <cofactor evidence="6">
        <name>Zn(2+)</name>
        <dbReference type="ChEBI" id="CHEBI:29105"/>
    </cofactor>
    <text evidence="6">Binds 2 Zn(2+) ions per subunit. One is catalytic, whereas the other seems to have a structural role.</text>
</comment>
<dbReference type="EMBL" id="DQYG01000093">
    <property type="protein sequence ID" value="HDD31414.1"/>
    <property type="molecule type" value="Genomic_DNA"/>
</dbReference>
<dbReference type="Proteomes" id="UP000886210">
    <property type="component" value="Unassembled WGS sequence"/>
</dbReference>
<accession>A0A7C0Y152</accession>
<dbReference type="EC" id="3.4.-.-" evidence="6"/>
<comment type="similarity">
    <text evidence="6">Belongs to the peptidase M54 family.</text>
</comment>
<feature type="binding site" evidence="6">
    <location>
        <position position="134"/>
    </location>
    <ligand>
        <name>Zn(2+)</name>
        <dbReference type="ChEBI" id="CHEBI:29105"/>
        <label>1</label>
        <note>catalytic</note>
    </ligand>
</feature>
<dbReference type="Pfam" id="PF07998">
    <property type="entry name" value="Peptidase_M54"/>
    <property type="match status" value="1"/>
</dbReference>
<keyword evidence="3 6" id="KW-0378">Hydrolase</keyword>
<name>A0A7C0Y152_THELI</name>
<feature type="binding site" evidence="6">
    <location>
        <position position="169"/>
    </location>
    <ligand>
        <name>Zn(2+)</name>
        <dbReference type="ChEBI" id="CHEBI:29105"/>
        <label>2</label>
    </ligand>
</feature>
<keyword evidence="4 6" id="KW-0862">Zinc</keyword>
<evidence type="ECO:0000256" key="1">
    <source>
        <dbReference type="ARBA" id="ARBA00022670"/>
    </source>
</evidence>
<dbReference type="InterPro" id="IPR024079">
    <property type="entry name" value="MetalloPept_cat_dom_sf"/>
</dbReference>
<comment type="caution">
    <text evidence="7">The sequence shown here is derived from an EMBL/GenBank/DDBJ whole genome shotgun (WGS) entry which is preliminary data.</text>
</comment>
<evidence type="ECO:0000256" key="2">
    <source>
        <dbReference type="ARBA" id="ARBA00022723"/>
    </source>
</evidence>
<dbReference type="GO" id="GO:0008237">
    <property type="term" value="F:metallopeptidase activity"/>
    <property type="evidence" value="ECO:0007669"/>
    <property type="project" value="UniProtKB-UniRule"/>
</dbReference>
<dbReference type="InterPro" id="IPR012091">
    <property type="entry name" value="Pept_M54_archaemetzncn_arc/bac"/>
</dbReference>
<protein>
    <recommendedName>
        <fullName evidence="6">Archaemetzincin</fullName>
        <ecNumber evidence="6">3.4.-.-</ecNumber>
    </recommendedName>
</protein>